<sequence>MRLLYQTPDEGVKAILLALKWTGINALKRVDDGFIVTLQIEAQDRVGNLIEIMGELSILRYIMEQSPFRGASDLHLEERIVYRLKQMVTETQKDTIKTNKELIAAIRNLEQNLKGDFIGGTHPGVADFLSFSYLMQFFVGSSWAIKTFPLLAESYAKLSDTFGQIQEELGEKVQVLKIKKNQENSKPSQSS</sequence>
<accession>A0AAU9ISQ4</accession>
<dbReference type="SUPFAM" id="SSF47616">
    <property type="entry name" value="GST C-terminal domain-like"/>
    <property type="match status" value="1"/>
</dbReference>
<keyword evidence="2" id="KW-1185">Reference proteome</keyword>
<evidence type="ECO:0000313" key="2">
    <source>
        <dbReference type="Proteomes" id="UP001162131"/>
    </source>
</evidence>
<comment type="caution">
    <text evidence="1">The sequence shown here is derived from an EMBL/GenBank/DDBJ whole genome shotgun (WGS) entry which is preliminary data.</text>
</comment>
<evidence type="ECO:0008006" key="3">
    <source>
        <dbReference type="Google" id="ProtNLM"/>
    </source>
</evidence>
<dbReference type="InterPro" id="IPR036282">
    <property type="entry name" value="Glutathione-S-Trfase_C_sf"/>
</dbReference>
<evidence type="ECO:0000313" key="1">
    <source>
        <dbReference type="EMBL" id="CAG9316163.1"/>
    </source>
</evidence>
<dbReference type="Proteomes" id="UP001162131">
    <property type="component" value="Unassembled WGS sequence"/>
</dbReference>
<protein>
    <recommendedName>
        <fullName evidence="3">Glutathione S-transferase</fullName>
    </recommendedName>
</protein>
<proteinExistence type="predicted"/>
<reference evidence="1" key="1">
    <citation type="submission" date="2021-09" db="EMBL/GenBank/DDBJ databases">
        <authorList>
            <consortium name="AG Swart"/>
            <person name="Singh M."/>
            <person name="Singh A."/>
            <person name="Seah K."/>
            <person name="Emmerich C."/>
        </authorList>
    </citation>
    <scope>NUCLEOTIDE SEQUENCE</scope>
    <source>
        <strain evidence="1">ATCC30299</strain>
    </source>
</reference>
<gene>
    <name evidence="1" type="ORF">BSTOLATCC_MIC15602</name>
</gene>
<name>A0AAU9ISQ4_9CILI</name>
<organism evidence="1 2">
    <name type="scientific">Blepharisma stoltei</name>
    <dbReference type="NCBI Taxonomy" id="1481888"/>
    <lineage>
        <taxon>Eukaryota</taxon>
        <taxon>Sar</taxon>
        <taxon>Alveolata</taxon>
        <taxon>Ciliophora</taxon>
        <taxon>Postciliodesmatophora</taxon>
        <taxon>Heterotrichea</taxon>
        <taxon>Heterotrichida</taxon>
        <taxon>Blepharismidae</taxon>
        <taxon>Blepharisma</taxon>
    </lineage>
</organism>
<dbReference type="Gene3D" id="1.20.1050.130">
    <property type="match status" value="1"/>
</dbReference>
<dbReference type="EMBL" id="CAJZBQ010000015">
    <property type="protein sequence ID" value="CAG9316163.1"/>
    <property type="molecule type" value="Genomic_DNA"/>
</dbReference>
<dbReference type="AlphaFoldDB" id="A0AAU9ISQ4"/>